<keyword evidence="2" id="KW-1185">Reference proteome</keyword>
<dbReference type="Proteomes" id="UP000044841">
    <property type="component" value="Unassembled WGS sequence"/>
</dbReference>
<dbReference type="AlphaFoldDB" id="A0A0K6G4I0"/>
<protein>
    <submittedName>
        <fullName evidence="1">Uncharacterized protein</fullName>
    </submittedName>
</protein>
<name>A0A0K6G4I0_9AGAM</name>
<accession>A0A0K6G4I0</accession>
<organism evidence="1 2">
    <name type="scientific">Rhizoctonia solani</name>
    <dbReference type="NCBI Taxonomy" id="456999"/>
    <lineage>
        <taxon>Eukaryota</taxon>
        <taxon>Fungi</taxon>
        <taxon>Dikarya</taxon>
        <taxon>Basidiomycota</taxon>
        <taxon>Agaricomycotina</taxon>
        <taxon>Agaricomycetes</taxon>
        <taxon>Cantharellales</taxon>
        <taxon>Ceratobasidiaceae</taxon>
        <taxon>Rhizoctonia</taxon>
    </lineage>
</organism>
<reference evidence="1 2" key="1">
    <citation type="submission" date="2015-07" db="EMBL/GenBank/DDBJ databases">
        <authorList>
            <person name="Noorani M."/>
        </authorList>
    </citation>
    <scope>NUCLEOTIDE SEQUENCE [LARGE SCALE GENOMIC DNA]</scope>
    <source>
        <strain evidence="1">BBA 69670</strain>
    </source>
</reference>
<proteinExistence type="predicted"/>
<gene>
    <name evidence="1" type="ORF">RSOLAG22IIIB_10603</name>
</gene>
<dbReference type="EMBL" id="CYGV01001354">
    <property type="protein sequence ID" value="CUA73162.1"/>
    <property type="molecule type" value="Genomic_DNA"/>
</dbReference>
<evidence type="ECO:0000313" key="2">
    <source>
        <dbReference type="Proteomes" id="UP000044841"/>
    </source>
</evidence>
<evidence type="ECO:0000313" key="1">
    <source>
        <dbReference type="EMBL" id="CUA73162.1"/>
    </source>
</evidence>
<sequence>MTSVPAILRLVDNGKVTEIIAESVNRKFRGGRPQYEHAPIHIPPEGDPGILHFVGPPPSGPAKARFEVKYKHVVAEFPPFATWTSDGEFDVTIWHGISEGEWTEL</sequence>